<keyword evidence="1" id="KW-0812">Transmembrane</keyword>
<organism evidence="3 4">
    <name type="scientific">Phyllachora maydis</name>
    <dbReference type="NCBI Taxonomy" id="1825666"/>
    <lineage>
        <taxon>Eukaryota</taxon>
        <taxon>Fungi</taxon>
        <taxon>Dikarya</taxon>
        <taxon>Ascomycota</taxon>
        <taxon>Pezizomycotina</taxon>
        <taxon>Sordariomycetes</taxon>
        <taxon>Sordariomycetidae</taxon>
        <taxon>Phyllachorales</taxon>
        <taxon>Phyllachoraceae</taxon>
        <taxon>Phyllachora</taxon>
    </lineage>
</organism>
<dbReference type="EMBL" id="JAQQPM010000008">
    <property type="protein sequence ID" value="KAK2074571.1"/>
    <property type="molecule type" value="Genomic_DNA"/>
</dbReference>
<name>A0AAD9IB49_9PEZI</name>
<keyword evidence="4" id="KW-1185">Reference proteome</keyword>
<evidence type="ECO:0000313" key="3">
    <source>
        <dbReference type="EMBL" id="KAK2074571.1"/>
    </source>
</evidence>
<evidence type="ECO:0000313" key="4">
    <source>
        <dbReference type="Proteomes" id="UP001217918"/>
    </source>
</evidence>
<feature type="transmembrane region" description="Helical" evidence="1">
    <location>
        <begin position="12"/>
        <end position="30"/>
    </location>
</feature>
<reference evidence="3" key="1">
    <citation type="journal article" date="2023" name="Mol. Plant Microbe Interact.">
        <title>Elucidating the Obligate Nature and Biological Capacity of an Invasive Fungal Corn Pathogen.</title>
        <authorList>
            <person name="MacCready J.S."/>
            <person name="Roggenkamp E.M."/>
            <person name="Gdanetz K."/>
            <person name="Chilvers M.I."/>
        </authorList>
    </citation>
    <scope>NUCLEOTIDE SEQUENCE</scope>
    <source>
        <strain evidence="3">PM02</strain>
    </source>
</reference>
<protein>
    <recommendedName>
        <fullName evidence="2">DUF5672 domain-containing protein</fullName>
    </recommendedName>
</protein>
<feature type="domain" description="DUF5672" evidence="2">
    <location>
        <begin position="119"/>
        <end position="270"/>
    </location>
</feature>
<evidence type="ECO:0000259" key="2">
    <source>
        <dbReference type="Pfam" id="PF18922"/>
    </source>
</evidence>
<evidence type="ECO:0000256" key="1">
    <source>
        <dbReference type="SAM" id="Phobius"/>
    </source>
</evidence>
<gene>
    <name evidence="3" type="ORF">P8C59_008767</name>
</gene>
<proteinExistence type="predicted"/>
<dbReference type="InterPro" id="IPR043729">
    <property type="entry name" value="DUF5672"/>
</dbReference>
<dbReference type="AlphaFoldDB" id="A0AAD9IB49"/>
<comment type="caution">
    <text evidence="3">The sequence shown here is derived from an EMBL/GenBank/DDBJ whole genome shotgun (WGS) entry which is preliminary data.</text>
</comment>
<keyword evidence="1" id="KW-1133">Transmembrane helix</keyword>
<dbReference type="Proteomes" id="UP001217918">
    <property type="component" value="Unassembled WGS sequence"/>
</dbReference>
<keyword evidence="1" id="KW-0472">Membrane</keyword>
<dbReference type="Pfam" id="PF18922">
    <property type="entry name" value="DUF5672"/>
    <property type="match status" value="1"/>
</dbReference>
<accession>A0AAD9IB49</accession>
<sequence>MERVRQAEKRVLGLRALLVCNAALLALWWFTSSLSHHPRPEQDVVALGPLPSATDTRHGGDKVAIIIETTMVPNLIPVMLHFAQVLGPSWNMVLFTDADSWTMPDSAGFLRLLDSGQLRIAFLPLGADLRSHYGVSVFLTRPWLWQQLQTAHRVLVFQVDSMLCTASNQTVDDFLQYDLVGAPIAPDFGAGFNGGLSLRNPALMLAVATATATTDEDDFFGDAPRPGLSPFEDQWFYARLKDRGAHLPDEAVAKTFAVETVWYDRPLGFHQPFRFHPDKADQITAWCPEVGMMMAGRLAG</sequence>